<name>A0A6G2CBS5_9FIRM</name>
<dbReference type="EMBL" id="WMQV01000010">
    <property type="protein sequence ID" value="MTL94124.1"/>
    <property type="molecule type" value="Genomic_DNA"/>
</dbReference>
<reference evidence="1" key="1">
    <citation type="journal article" date="2019" name="Nat. Med.">
        <title>A library of human gut bacterial isolates paired with longitudinal multiomics data enables mechanistic microbiome research.</title>
        <authorList>
            <person name="Poyet M."/>
            <person name="Groussin M."/>
            <person name="Gibbons S.M."/>
            <person name="Avila-Pacheco J."/>
            <person name="Jiang X."/>
            <person name="Kearney S.M."/>
            <person name="Perrotta A.R."/>
            <person name="Berdy B."/>
            <person name="Zhao S."/>
            <person name="Lieberman T.D."/>
            <person name="Swanson P.K."/>
            <person name="Smith M."/>
            <person name="Roesemann S."/>
            <person name="Alexander J.E."/>
            <person name="Rich S.A."/>
            <person name="Livny J."/>
            <person name="Vlamakis H."/>
            <person name="Clish C."/>
            <person name="Bullock K."/>
            <person name="Deik A."/>
            <person name="Scott J."/>
            <person name="Pierce K.A."/>
            <person name="Xavier R.J."/>
            <person name="Alm E.J."/>
        </authorList>
    </citation>
    <scope>NUCLEOTIDE SEQUENCE</scope>
    <source>
        <strain evidence="1">BIOML-A179</strain>
    </source>
</reference>
<dbReference type="Pfam" id="PF01381">
    <property type="entry name" value="HTH_3"/>
    <property type="match status" value="1"/>
</dbReference>
<dbReference type="InterPro" id="IPR010982">
    <property type="entry name" value="Lambda_DNA-bd_dom_sf"/>
</dbReference>
<dbReference type="AlphaFoldDB" id="A0A6G2CBS5"/>
<dbReference type="SMART" id="SM00530">
    <property type="entry name" value="HTH_XRE"/>
    <property type="match status" value="1"/>
</dbReference>
<organism evidence="1">
    <name type="scientific">Turicibacter sanguinis</name>
    <dbReference type="NCBI Taxonomy" id="154288"/>
    <lineage>
        <taxon>Bacteria</taxon>
        <taxon>Bacillati</taxon>
        <taxon>Bacillota</taxon>
        <taxon>Erysipelotrichia</taxon>
        <taxon>Erysipelotrichales</taxon>
        <taxon>Turicibacteraceae</taxon>
        <taxon>Turicibacter</taxon>
    </lineage>
</organism>
<dbReference type="InterPro" id="IPR011990">
    <property type="entry name" value="TPR-like_helical_dom_sf"/>
</dbReference>
<evidence type="ECO:0000313" key="1">
    <source>
        <dbReference type="EMBL" id="MTL94124.1"/>
    </source>
</evidence>
<dbReference type="RefSeq" id="WP_129821237.1">
    <property type="nucleotide sequence ID" value="NZ_RCYV01000002.1"/>
</dbReference>
<sequence length="365" mass="43029">MRDLNGLLEKQNLTLLGSLIKVNRIRQNMSQQHLAQGICVPSYLSKIENGEVVPSLDIIESLFDELDIKYYSDSNFLRESRELIDEFFDELNLNGFVKSGEIFERLVKQEDKFIHSPLIVDYYLVHFAKFCSTSERDKFDEVLMMIQSIEHLLTNHQRFKYYFYLGLDQLLYYRDATLARDLLLKSTNYETTGHSLLYLAMAYYKLSSYYEAFEFAEKSYQTYLDEGNLIGLIGFYHFKAVLCYKVGSTERALRQYERSVTYMKKLNRLEFLKEAQEGQTFMLSRLNQSDEPLVIEDTITSQILTLCENGDKSQLDELQDLITKYKEQGMSNLLYDECLYESVIKFYVRNRMYKDAYLLTGENHL</sequence>
<dbReference type="PROSITE" id="PS50943">
    <property type="entry name" value="HTH_CROC1"/>
    <property type="match status" value="1"/>
</dbReference>
<protein>
    <submittedName>
        <fullName evidence="1">Helix-turn-helix domain-containing protein</fullName>
    </submittedName>
</protein>
<dbReference type="Gene3D" id="1.25.40.10">
    <property type="entry name" value="Tetratricopeptide repeat domain"/>
    <property type="match status" value="1"/>
</dbReference>
<dbReference type="SUPFAM" id="SSF47413">
    <property type="entry name" value="lambda repressor-like DNA-binding domains"/>
    <property type="match status" value="1"/>
</dbReference>
<proteinExistence type="predicted"/>
<dbReference type="InterPro" id="IPR001387">
    <property type="entry name" value="Cro/C1-type_HTH"/>
</dbReference>
<dbReference type="Gene3D" id="1.10.260.40">
    <property type="entry name" value="lambda repressor-like DNA-binding domains"/>
    <property type="match status" value="1"/>
</dbReference>
<comment type="caution">
    <text evidence="1">The sequence shown here is derived from an EMBL/GenBank/DDBJ whole genome shotgun (WGS) entry which is preliminary data.</text>
</comment>
<dbReference type="GO" id="GO:0003677">
    <property type="term" value="F:DNA binding"/>
    <property type="evidence" value="ECO:0007669"/>
    <property type="project" value="InterPro"/>
</dbReference>
<gene>
    <name evidence="1" type="ORF">GMA64_06260</name>
</gene>
<dbReference type="SUPFAM" id="SSF48452">
    <property type="entry name" value="TPR-like"/>
    <property type="match status" value="1"/>
</dbReference>
<accession>A0A6G2CBS5</accession>
<dbReference type="CDD" id="cd00093">
    <property type="entry name" value="HTH_XRE"/>
    <property type="match status" value="1"/>
</dbReference>